<dbReference type="FunFam" id="3.40.605.10:FF:000007">
    <property type="entry name" value="NAD/NADP-dependent betaine aldehyde dehydrogenase"/>
    <property type="match status" value="1"/>
</dbReference>
<dbReference type="Gene3D" id="3.40.605.10">
    <property type="entry name" value="Aldehyde Dehydrogenase, Chain A, domain 1"/>
    <property type="match status" value="1"/>
</dbReference>
<evidence type="ECO:0000256" key="2">
    <source>
        <dbReference type="ARBA" id="ARBA00023002"/>
    </source>
</evidence>
<dbReference type="EMBL" id="CP043641">
    <property type="protein sequence ID" value="QNE35472.1"/>
    <property type="molecule type" value="Genomic_DNA"/>
</dbReference>
<sequence length="496" mass="52518">MSAVDTTTTTEFTAAEADLLSRVPDGFFIGGVWEQGTRPQIQVQDPATGRVIKRIANATPEDGIRALDAAVAAQDAWAATPPRTRAEILRRAFDLLQERRDDFALLMTLEMGKPLAEANGEVTYGGEFLRWFSEEAVRIAGRYGQNPEGTGTMVVSQRPVGPSFFITPWNFPLAMATRKIAPALAAGCTVVVKPAELTPLTTLFLAQLLADAGVPAGVVNVVQTNTSGAVSAPIIADPRLRKLSFTGSTPVGRALLAQAGQNVLRTSMELGGNAPFVVFEDADLDKAVEGAMLAKFRNIGQACTAANRFIVHEDVAGEFARRVTEKVDAMKLGPGTEAGVTIGPLIDDRAVASMTALVDDAVSRGARVLSGGKAPEGDGFFFEPTVLVDVQPGSEILREEIFGPILAITTFSTEEEAVARANETEYGLVGYVFTQDLARGQRMIDAVDTGMMGLNTGLVSNAAAPFGGVKQSGLGREGGLEGIHEYLSTKYTLIPA</sequence>
<dbReference type="RefSeq" id="WP_185278634.1">
    <property type="nucleotide sequence ID" value="NZ_CP043641.1"/>
</dbReference>
<dbReference type="Gene3D" id="3.40.309.10">
    <property type="entry name" value="Aldehyde Dehydrogenase, Chain A, domain 2"/>
    <property type="match status" value="1"/>
</dbReference>
<keyword evidence="2 4" id="KW-0560">Oxidoreductase</keyword>
<dbReference type="InterPro" id="IPR015590">
    <property type="entry name" value="Aldehyde_DH_dom"/>
</dbReference>
<feature type="active site" evidence="3">
    <location>
        <position position="269"/>
    </location>
</feature>
<evidence type="ECO:0000313" key="6">
    <source>
        <dbReference type="EMBL" id="QNE35472.1"/>
    </source>
</evidence>
<evidence type="ECO:0000259" key="5">
    <source>
        <dbReference type="Pfam" id="PF00171"/>
    </source>
</evidence>
<protein>
    <submittedName>
        <fullName evidence="6">NAD-dependent succinate-semialdehyde dehydrogenase</fullName>
    </submittedName>
</protein>
<evidence type="ECO:0000313" key="7">
    <source>
        <dbReference type="Proteomes" id="UP000515511"/>
    </source>
</evidence>
<dbReference type="InterPro" id="IPR016162">
    <property type="entry name" value="Ald_DH_N"/>
</dbReference>
<dbReference type="InterPro" id="IPR029510">
    <property type="entry name" value="Ald_DH_CS_GLU"/>
</dbReference>
<dbReference type="PANTHER" id="PTHR43353:SF5">
    <property type="entry name" value="SUCCINATE-SEMIALDEHYDE DEHYDROGENASE, MITOCHONDRIAL"/>
    <property type="match status" value="1"/>
</dbReference>
<dbReference type="GO" id="GO:0009450">
    <property type="term" value="P:gamma-aminobutyric acid catabolic process"/>
    <property type="evidence" value="ECO:0007669"/>
    <property type="project" value="TreeGrafter"/>
</dbReference>
<dbReference type="InterPro" id="IPR016161">
    <property type="entry name" value="Ald_DH/histidinol_DH"/>
</dbReference>
<dbReference type="PANTHER" id="PTHR43353">
    <property type="entry name" value="SUCCINATE-SEMIALDEHYDE DEHYDROGENASE, MITOCHONDRIAL"/>
    <property type="match status" value="1"/>
</dbReference>
<proteinExistence type="inferred from homology"/>
<evidence type="ECO:0000256" key="3">
    <source>
        <dbReference type="PROSITE-ProRule" id="PRU10007"/>
    </source>
</evidence>
<dbReference type="AlphaFoldDB" id="A0A7G6YAF7"/>
<dbReference type="GO" id="GO:0004777">
    <property type="term" value="F:succinate-semialdehyde dehydrogenase (NAD+) activity"/>
    <property type="evidence" value="ECO:0007669"/>
    <property type="project" value="TreeGrafter"/>
</dbReference>
<dbReference type="Proteomes" id="UP000515511">
    <property type="component" value="Chromosome"/>
</dbReference>
<dbReference type="KEGG" id="lse:F1C12_10270"/>
<dbReference type="SUPFAM" id="SSF53720">
    <property type="entry name" value="ALDH-like"/>
    <property type="match status" value="1"/>
</dbReference>
<evidence type="ECO:0000256" key="4">
    <source>
        <dbReference type="RuleBase" id="RU003345"/>
    </source>
</evidence>
<dbReference type="Pfam" id="PF00171">
    <property type="entry name" value="Aldedh"/>
    <property type="match status" value="1"/>
</dbReference>
<comment type="similarity">
    <text evidence="1 4">Belongs to the aldehyde dehydrogenase family.</text>
</comment>
<dbReference type="InterPro" id="IPR050740">
    <property type="entry name" value="Aldehyde_DH_Superfamily"/>
</dbReference>
<organism evidence="6 7">
    <name type="scientific">Leifsonia shinshuensis</name>
    <dbReference type="NCBI Taxonomy" id="150026"/>
    <lineage>
        <taxon>Bacteria</taxon>
        <taxon>Bacillati</taxon>
        <taxon>Actinomycetota</taxon>
        <taxon>Actinomycetes</taxon>
        <taxon>Micrococcales</taxon>
        <taxon>Microbacteriaceae</taxon>
        <taxon>Leifsonia</taxon>
    </lineage>
</organism>
<name>A0A7G6YAF7_9MICO</name>
<dbReference type="FunFam" id="3.40.309.10:FF:000004">
    <property type="entry name" value="Succinate-semialdehyde dehydrogenase I"/>
    <property type="match status" value="1"/>
</dbReference>
<dbReference type="InterPro" id="IPR016163">
    <property type="entry name" value="Ald_DH_C"/>
</dbReference>
<feature type="domain" description="Aldehyde dehydrogenase" evidence="5">
    <location>
        <begin position="33"/>
        <end position="491"/>
    </location>
</feature>
<dbReference type="CDD" id="cd07103">
    <property type="entry name" value="ALDH_F5_SSADH_GabD"/>
    <property type="match status" value="1"/>
</dbReference>
<gene>
    <name evidence="6" type="ORF">F1C12_10270</name>
</gene>
<dbReference type="FunFam" id="3.40.605.10:FF:000026">
    <property type="entry name" value="Aldehyde dehydrogenase, putative"/>
    <property type="match status" value="1"/>
</dbReference>
<reference evidence="7" key="1">
    <citation type="submission" date="2019-09" db="EMBL/GenBank/DDBJ databases">
        <title>Antimicrobial potential of Antarctic Bacteria.</title>
        <authorList>
            <person name="Benaud N."/>
            <person name="Edwards R.J."/>
            <person name="Ferrari B.C."/>
        </authorList>
    </citation>
    <scope>NUCLEOTIDE SEQUENCE [LARGE SCALE GENOMIC DNA]</scope>
    <source>
        <strain evidence="7">INR9</strain>
    </source>
</reference>
<evidence type="ECO:0000256" key="1">
    <source>
        <dbReference type="ARBA" id="ARBA00009986"/>
    </source>
</evidence>
<dbReference type="PROSITE" id="PS00687">
    <property type="entry name" value="ALDEHYDE_DEHYDR_GLU"/>
    <property type="match status" value="1"/>
</dbReference>
<accession>A0A7G6YAF7</accession>